<keyword evidence="5" id="KW-1185">Reference proteome</keyword>
<dbReference type="Gene3D" id="3.40.50.150">
    <property type="entry name" value="Vaccinia Virus protein VP39"/>
    <property type="match status" value="1"/>
</dbReference>
<evidence type="ECO:0000313" key="4">
    <source>
        <dbReference type="EMBL" id="TSJ36451.1"/>
    </source>
</evidence>
<dbReference type="OrthoDB" id="9790023at2"/>
<evidence type="ECO:0000313" key="5">
    <source>
        <dbReference type="Proteomes" id="UP000318733"/>
    </source>
</evidence>
<dbReference type="InterPro" id="IPR029063">
    <property type="entry name" value="SAM-dependent_MTases_sf"/>
</dbReference>
<dbReference type="AlphaFoldDB" id="A0A556M9A7"/>
<dbReference type="GO" id="GO:0009312">
    <property type="term" value="P:oligosaccharide biosynthetic process"/>
    <property type="evidence" value="ECO:0007669"/>
    <property type="project" value="InterPro"/>
</dbReference>
<proteinExistence type="predicted"/>
<dbReference type="Proteomes" id="UP000318733">
    <property type="component" value="Unassembled WGS sequence"/>
</dbReference>
<keyword evidence="2 4" id="KW-0808">Transferase</keyword>
<dbReference type="Pfam" id="PF05401">
    <property type="entry name" value="NodS"/>
    <property type="match status" value="1"/>
</dbReference>
<evidence type="ECO:0000256" key="1">
    <source>
        <dbReference type="ARBA" id="ARBA00022603"/>
    </source>
</evidence>
<dbReference type="InterPro" id="IPR008715">
    <property type="entry name" value="SAM-MeTfrase_NodS-like"/>
</dbReference>
<evidence type="ECO:0000256" key="3">
    <source>
        <dbReference type="ARBA" id="ARBA00022691"/>
    </source>
</evidence>
<name>A0A556M9A7_9SPHI</name>
<dbReference type="SUPFAM" id="SSF53335">
    <property type="entry name" value="S-adenosyl-L-methionine-dependent methyltransferases"/>
    <property type="match status" value="1"/>
</dbReference>
<reference evidence="4 5" key="1">
    <citation type="submission" date="2019-07" db="EMBL/GenBank/DDBJ databases">
        <authorList>
            <person name="Huq M.A."/>
        </authorList>
    </citation>
    <scope>NUCLEOTIDE SEQUENCE [LARGE SCALE GENOMIC DNA]</scope>
    <source>
        <strain evidence="4 5">MAH-19</strain>
    </source>
</reference>
<organism evidence="4 5">
    <name type="scientific">Mucilaginibacter corticis</name>
    <dbReference type="NCBI Taxonomy" id="2597670"/>
    <lineage>
        <taxon>Bacteria</taxon>
        <taxon>Pseudomonadati</taxon>
        <taxon>Bacteroidota</taxon>
        <taxon>Sphingobacteriia</taxon>
        <taxon>Sphingobacteriales</taxon>
        <taxon>Sphingobacteriaceae</taxon>
        <taxon>Mucilaginibacter</taxon>
    </lineage>
</organism>
<protein>
    <submittedName>
        <fullName evidence="4">Methyltransferase</fullName>
    </submittedName>
</protein>
<sequence length="197" mass="22996">MENKNQTLSEHYFDQLYHQREDPWDLATSEYEREKYNTTVGALPELSYVSALEIGCSIGVLTQALLRKCRGILAVDIADAPIAQARNRLRNYPQARIEKMQIPAFFPEELFDLVVMSEVGYFFAMEDLTLLQKKIVEHLQTNGQLLLVHWTPFVPDFPLTGDQVHDFFMECSGDNKPFKHLKHFRADKYRLDLFEKH</sequence>
<evidence type="ECO:0000256" key="2">
    <source>
        <dbReference type="ARBA" id="ARBA00022679"/>
    </source>
</evidence>
<keyword evidence="1 4" id="KW-0489">Methyltransferase</keyword>
<gene>
    <name evidence="4" type="ORF">FO440_22710</name>
</gene>
<keyword evidence="3" id="KW-0949">S-adenosyl-L-methionine</keyword>
<dbReference type="PANTHER" id="PTHR43464:SF19">
    <property type="entry name" value="UBIQUINONE BIOSYNTHESIS O-METHYLTRANSFERASE, MITOCHONDRIAL"/>
    <property type="match status" value="1"/>
</dbReference>
<dbReference type="PANTHER" id="PTHR43464">
    <property type="entry name" value="METHYLTRANSFERASE"/>
    <property type="match status" value="1"/>
</dbReference>
<dbReference type="GO" id="GO:0032259">
    <property type="term" value="P:methylation"/>
    <property type="evidence" value="ECO:0007669"/>
    <property type="project" value="UniProtKB-KW"/>
</dbReference>
<dbReference type="EMBL" id="VLPK01000007">
    <property type="protein sequence ID" value="TSJ36451.1"/>
    <property type="molecule type" value="Genomic_DNA"/>
</dbReference>
<comment type="caution">
    <text evidence="4">The sequence shown here is derived from an EMBL/GenBank/DDBJ whole genome shotgun (WGS) entry which is preliminary data.</text>
</comment>
<dbReference type="GO" id="GO:0008757">
    <property type="term" value="F:S-adenosylmethionine-dependent methyltransferase activity"/>
    <property type="evidence" value="ECO:0007669"/>
    <property type="project" value="InterPro"/>
</dbReference>
<dbReference type="CDD" id="cd02440">
    <property type="entry name" value="AdoMet_MTases"/>
    <property type="match status" value="1"/>
</dbReference>
<accession>A0A556M9A7</accession>